<dbReference type="EC" id="2.4.-.-" evidence="2"/>
<keyword evidence="2" id="KW-0614">Plasmid</keyword>
<feature type="domain" description="Glycosyltransferase 2-like" evidence="1">
    <location>
        <begin position="30"/>
        <end position="96"/>
    </location>
</feature>
<proteinExistence type="predicted"/>
<dbReference type="Gene3D" id="3.90.550.10">
    <property type="entry name" value="Spore Coat Polysaccharide Biosynthesis Protein SpsA, Chain A"/>
    <property type="match status" value="1"/>
</dbReference>
<dbReference type="GO" id="GO:0016757">
    <property type="term" value="F:glycosyltransferase activity"/>
    <property type="evidence" value="ECO:0007669"/>
    <property type="project" value="UniProtKB-KW"/>
</dbReference>
<sequence length="256" mass="28435">MFSIVTATMHLELDEMDRVLAFYDGCHEAGLPFELVIQDNGSGDEVIETLRSRDYVKVVSEPDGGIYDAWNRALTRVSGDWVGFLGIDDLPTLDWVSFVSVFPPADKVSALACDVSMEDENHERIGVFKNPRSGSLDTKSNKFAHPGLAVASCAFSGRWFPKEYRIIGDLVFYSQFKYLPVLGHLDAVGVSMELGGISNSPIGARRVLKEYMAAACKGDVPIHFPFVAKRIAAAVLSFVPKLYLRAQKRRWQYEGC</sequence>
<accession>A0ABZ0V4F9</accession>
<geneLocation type="plasmid" evidence="2 3">
    <name>unnamed02</name>
</geneLocation>
<dbReference type="Proteomes" id="UP001326567">
    <property type="component" value="Plasmid unnamed02"/>
</dbReference>
<dbReference type="RefSeq" id="WP_322329955.1">
    <property type="nucleotide sequence ID" value="NZ_CP139727.1"/>
</dbReference>
<keyword evidence="3" id="KW-1185">Reference proteome</keyword>
<keyword evidence="2" id="KW-0808">Transferase</keyword>
<evidence type="ECO:0000313" key="3">
    <source>
        <dbReference type="Proteomes" id="UP001326567"/>
    </source>
</evidence>
<name>A0ABZ0V4F9_9RHOB</name>
<dbReference type="EMBL" id="CP139727">
    <property type="protein sequence ID" value="WPZ23589.1"/>
    <property type="molecule type" value="Genomic_DNA"/>
</dbReference>
<dbReference type="Pfam" id="PF00535">
    <property type="entry name" value="Glycos_transf_2"/>
    <property type="match status" value="1"/>
</dbReference>
<reference evidence="2 3" key="1">
    <citation type="submission" date="2023-11" db="EMBL/GenBank/DDBJ databases">
        <title>From the Deep-Sea to the Surface: Bacterial Genomes Isolated from the Moytirra Hydrothermal Vent Plume.</title>
        <authorList>
            <person name="Major S.R."/>
        </authorList>
    </citation>
    <scope>NUCLEOTIDE SEQUENCE [LARGE SCALE GENOMIC DNA]</scope>
    <source>
        <strain evidence="2 3">OXR-9</strain>
        <plasmid evidence="2 3">unnamed02</plasmid>
    </source>
</reference>
<evidence type="ECO:0000259" key="1">
    <source>
        <dbReference type="Pfam" id="PF00535"/>
    </source>
</evidence>
<organism evidence="2 3">
    <name type="scientific">Sulfitobacter faviae</name>
    <dbReference type="NCBI Taxonomy" id="1775881"/>
    <lineage>
        <taxon>Bacteria</taxon>
        <taxon>Pseudomonadati</taxon>
        <taxon>Pseudomonadota</taxon>
        <taxon>Alphaproteobacteria</taxon>
        <taxon>Rhodobacterales</taxon>
        <taxon>Roseobacteraceae</taxon>
        <taxon>Sulfitobacter</taxon>
    </lineage>
</organism>
<evidence type="ECO:0000313" key="2">
    <source>
        <dbReference type="EMBL" id="WPZ23589.1"/>
    </source>
</evidence>
<dbReference type="InterPro" id="IPR001173">
    <property type="entry name" value="Glyco_trans_2-like"/>
</dbReference>
<dbReference type="SUPFAM" id="SSF53448">
    <property type="entry name" value="Nucleotide-diphospho-sugar transferases"/>
    <property type="match status" value="1"/>
</dbReference>
<keyword evidence="2" id="KW-0328">Glycosyltransferase</keyword>
<protein>
    <submittedName>
        <fullName evidence="2">Glycosyltransferase</fullName>
        <ecNumber evidence="2">2.4.-.-</ecNumber>
    </submittedName>
</protein>
<gene>
    <name evidence="2" type="ORF">T7987_17095</name>
</gene>
<dbReference type="InterPro" id="IPR029044">
    <property type="entry name" value="Nucleotide-diphossugar_trans"/>
</dbReference>